<comment type="caution">
    <text evidence="6">The sequence shown here is derived from an EMBL/GenBank/DDBJ whole genome shotgun (WGS) entry which is preliminary data.</text>
</comment>
<accession>A0A454JMF4</accession>
<keyword evidence="2 4" id="KW-0238">DNA-binding</keyword>
<proteinExistence type="predicted"/>
<dbReference type="InterPro" id="IPR009057">
    <property type="entry name" value="Homeodomain-like_sf"/>
</dbReference>
<sequence>MSRPSQFSDTREHLLATGESIILGKGFSAVGLAEILGCAGVPKGSFYHYFRSKEGFGVEMLRRYFEHYDARLLQALAVDQGNARDCLLGYFSGWLDRHQQCEEGNQSCLAIKLAAEVSDLSEPMREALAEGMGRVVLRLSDCIRRGQQEGSLCTRLPAEDTAGSLYSLWVGAALLFKVQHTQQPMQQALALTAALLKQSDCTPPASS</sequence>
<evidence type="ECO:0000256" key="4">
    <source>
        <dbReference type="PROSITE-ProRule" id="PRU00335"/>
    </source>
</evidence>
<dbReference type="SUPFAM" id="SSF46689">
    <property type="entry name" value="Homeodomain-like"/>
    <property type="match status" value="1"/>
</dbReference>
<evidence type="ECO:0000256" key="1">
    <source>
        <dbReference type="ARBA" id="ARBA00023015"/>
    </source>
</evidence>
<dbReference type="RefSeq" id="WP_103523307.1">
    <property type="nucleotide sequence ID" value="NZ_JAIZDC010000006.1"/>
</dbReference>
<dbReference type="Proteomes" id="UP000274139">
    <property type="component" value="Unassembled WGS sequence"/>
</dbReference>
<dbReference type="AlphaFoldDB" id="A0A454JMF4"/>
<feature type="DNA-binding region" description="H-T-H motif" evidence="4">
    <location>
        <begin position="31"/>
        <end position="50"/>
    </location>
</feature>
<gene>
    <name evidence="6" type="ORF">EAY64_02990</name>
</gene>
<dbReference type="InterPro" id="IPR011075">
    <property type="entry name" value="TetR_C"/>
</dbReference>
<dbReference type="EMBL" id="RFAR01000009">
    <property type="protein sequence ID" value="RMD01127.1"/>
    <property type="molecule type" value="Genomic_DNA"/>
</dbReference>
<keyword evidence="1" id="KW-0805">Transcription regulation</keyword>
<dbReference type="InterPro" id="IPR036271">
    <property type="entry name" value="Tet_transcr_reg_TetR-rel_C_sf"/>
</dbReference>
<organism evidence="6 7">
    <name type="scientific">Aquitalea palustris</name>
    <dbReference type="NCBI Taxonomy" id="2480983"/>
    <lineage>
        <taxon>Bacteria</taxon>
        <taxon>Pseudomonadati</taxon>
        <taxon>Pseudomonadota</taxon>
        <taxon>Betaproteobacteria</taxon>
        <taxon>Neisseriales</taxon>
        <taxon>Chromobacteriaceae</taxon>
        <taxon>Aquitalea</taxon>
    </lineage>
</organism>
<evidence type="ECO:0000256" key="3">
    <source>
        <dbReference type="ARBA" id="ARBA00023163"/>
    </source>
</evidence>
<evidence type="ECO:0000256" key="2">
    <source>
        <dbReference type="ARBA" id="ARBA00023125"/>
    </source>
</evidence>
<evidence type="ECO:0000313" key="7">
    <source>
        <dbReference type="Proteomes" id="UP000274139"/>
    </source>
</evidence>
<feature type="domain" description="HTH tetR-type" evidence="5">
    <location>
        <begin position="8"/>
        <end position="68"/>
    </location>
</feature>
<dbReference type="SUPFAM" id="SSF48498">
    <property type="entry name" value="Tetracyclin repressor-like, C-terminal domain"/>
    <property type="match status" value="1"/>
</dbReference>
<reference evidence="6 7" key="1">
    <citation type="submission" date="2018-10" db="EMBL/GenBank/DDBJ databases">
        <title>Draft genome sequence of Aquitalea MWU14-2217 isolated from a wild cranberry bog in Provincetown, Massachusetts.</title>
        <authorList>
            <person name="Ebadzadsahrai G."/>
            <person name="Soby S."/>
        </authorList>
    </citation>
    <scope>NUCLEOTIDE SEQUENCE [LARGE SCALE GENOMIC DNA]</scope>
    <source>
        <strain evidence="6 7">MWU14-2217</strain>
    </source>
</reference>
<dbReference type="PANTHER" id="PTHR47506:SF6">
    <property type="entry name" value="HTH-TYPE TRANSCRIPTIONAL REPRESSOR NEMR"/>
    <property type="match status" value="1"/>
</dbReference>
<keyword evidence="3" id="KW-0804">Transcription</keyword>
<dbReference type="PANTHER" id="PTHR47506">
    <property type="entry name" value="TRANSCRIPTIONAL REGULATORY PROTEIN"/>
    <property type="match status" value="1"/>
</dbReference>
<dbReference type="Pfam" id="PF16925">
    <property type="entry name" value="TetR_C_13"/>
    <property type="match status" value="1"/>
</dbReference>
<evidence type="ECO:0000313" key="6">
    <source>
        <dbReference type="EMBL" id="RMD01127.1"/>
    </source>
</evidence>
<name>A0A454JMF4_9NEIS</name>
<keyword evidence="7" id="KW-1185">Reference proteome</keyword>
<protein>
    <submittedName>
        <fullName evidence="6">TetR/AcrR family transcriptional regulator</fullName>
    </submittedName>
</protein>
<dbReference type="GO" id="GO:0003677">
    <property type="term" value="F:DNA binding"/>
    <property type="evidence" value="ECO:0007669"/>
    <property type="project" value="UniProtKB-UniRule"/>
</dbReference>
<dbReference type="Pfam" id="PF00440">
    <property type="entry name" value="TetR_N"/>
    <property type="match status" value="1"/>
</dbReference>
<dbReference type="PROSITE" id="PS50977">
    <property type="entry name" value="HTH_TETR_2"/>
    <property type="match status" value="1"/>
</dbReference>
<evidence type="ECO:0000259" key="5">
    <source>
        <dbReference type="PROSITE" id="PS50977"/>
    </source>
</evidence>
<dbReference type="Gene3D" id="1.10.357.10">
    <property type="entry name" value="Tetracycline Repressor, domain 2"/>
    <property type="match status" value="1"/>
</dbReference>
<dbReference type="OrthoDB" id="9809772at2"/>
<dbReference type="InterPro" id="IPR001647">
    <property type="entry name" value="HTH_TetR"/>
</dbReference>